<accession>A0A9X4M5N8</accession>
<dbReference type="InterPro" id="IPR052211">
    <property type="entry name" value="Cpx_auxiliary_protein"/>
</dbReference>
<evidence type="ECO:0000256" key="2">
    <source>
        <dbReference type="SAM" id="SignalP"/>
    </source>
</evidence>
<dbReference type="Proteomes" id="UP001152872">
    <property type="component" value="Unassembled WGS sequence"/>
</dbReference>
<dbReference type="EMBL" id="VBTY01000009">
    <property type="protein sequence ID" value="MDG3493354.1"/>
    <property type="molecule type" value="Genomic_DNA"/>
</dbReference>
<dbReference type="Gene3D" id="1.20.120.1490">
    <property type="match status" value="2"/>
</dbReference>
<dbReference type="PANTHER" id="PTHR38102">
    <property type="entry name" value="PERIPLASMIC CHAPERONE SPY"/>
    <property type="match status" value="1"/>
</dbReference>
<gene>
    <name evidence="3" type="ORF">FEV09_02175</name>
</gene>
<dbReference type="RefSeq" id="WP_009625394.1">
    <property type="nucleotide sequence ID" value="NZ_VBTY01000009.1"/>
</dbReference>
<organism evidence="3 4">
    <name type="scientific">Pseudanabaena catenata USMAC16</name>
    <dbReference type="NCBI Taxonomy" id="1855837"/>
    <lineage>
        <taxon>Bacteria</taxon>
        <taxon>Bacillati</taxon>
        <taxon>Cyanobacteriota</taxon>
        <taxon>Cyanophyceae</taxon>
        <taxon>Pseudanabaenales</taxon>
        <taxon>Pseudanabaenaceae</taxon>
        <taxon>Pseudanabaena</taxon>
    </lineage>
</organism>
<feature type="region of interest" description="Disordered" evidence="1">
    <location>
        <begin position="29"/>
        <end position="52"/>
    </location>
</feature>
<sequence length="140" mass="15579">MFLNIKKLAAIACVSMAVGVATIPSIVSAQNSSQPSSTETRKPHNGNGWKKLNLTDAQKAQMKTIRENAKTQTDAVLTPEQRDILQKSHQSGDHKGVWKSLNLTDAQKQQLKTIRENTQAQMKSVLTPEQQQQVSQMKKR</sequence>
<proteinExistence type="predicted"/>
<evidence type="ECO:0000313" key="4">
    <source>
        <dbReference type="Proteomes" id="UP001152872"/>
    </source>
</evidence>
<name>A0A9X4M5N8_9CYAN</name>
<dbReference type="PANTHER" id="PTHR38102:SF1">
    <property type="entry name" value="PERIPLASMIC CHAPERONE SPY"/>
    <property type="match status" value="1"/>
</dbReference>
<comment type="caution">
    <text evidence="3">The sequence shown here is derived from an EMBL/GenBank/DDBJ whole genome shotgun (WGS) entry which is preliminary data.</text>
</comment>
<evidence type="ECO:0000256" key="1">
    <source>
        <dbReference type="SAM" id="MobiDB-lite"/>
    </source>
</evidence>
<reference evidence="3" key="1">
    <citation type="submission" date="2019-05" db="EMBL/GenBank/DDBJ databases">
        <title>Whole genome sequencing of Pseudanabaena catenata USMAC16.</title>
        <authorList>
            <person name="Khan Z."/>
            <person name="Omar W.M."/>
            <person name="Convey P."/>
            <person name="Merican F."/>
            <person name="Najimudin N."/>
        </authorList>
    </citation>
    <scope>NUCLEOTIDE SEQUENCE</scope>
    <source>
        <strain evidence="3">USMAC16</strain>
    </source>
</reference>
<dbReference type="GO" id="GO:0030288">
    <property type="term" value="C:outer membrane-bounded periplasmic space"/>
    <property type="evidence" value="ECO:0007669"/>
    <property type="project" value="TreeGrafter"/>
</dbReference>
<dbReference type="AlphaFoldDB" id="A0A9X4M5N8"/>
<protein>
    <submittedName>
        <fullName evidence="3">Spy/CpxP family protein refolding chaperone</fullName>
    </submittedName>
</protein>
<feature type="chain" id="PRO_5040893875" evidence="2">
    <location>
        <begin position="30"/>
        <end position="140"/>
    </location>
</feature>
<feature type="compositionally biased region" description="Polar residues" evidence="1">
    <location>
        <begin position="29"/>
        <end position="38"/>
    </location>
</feature>
<keyword evidence="2" id="KW-0732">Signal</keyword>
<keyword evidence="4" id="KW-1185">Reference proteome</keyword>
<feature type="signal peptide" evidence="2">
    <location>
        <begin position="1"/>
        <end position="29"/>
    </location>
</feature>
<evidence type="ECO:0000313" key="3">
    <source>
        <dbReference type="EMBL" id="MDG3493354.1"/>
    </source>
</evidence>
<feature type="region of interest" description="Disordered" evidence="1">
    <location>
        <begin position="117"/>
        <end position="140"/>
    </location>
</feature>
<dbReference type="GO" id="GO:0051082">
    <property type="term" value="F:unfolded protein binding"/>
    <property type="evidence" value="ECO:0007669"/>
    <property type="project" value="TreeGrafter"/>
</dbReference>